<gene>
    <name evidence="2" type="ORF">MNBD_ALPHA12-2315</name>
</gene>
<organism evidence="2">
    <name type="scientific">hydrothermal vent metagenome</name>
    <dbReference type="NCBI Taxonomy" id="652676"/>
    <lineage>
        <taxon>unclassified sequences</taxon>
        <taxon>metagenomes</taxon>
        <taxon>ecological metagenomes</taxon>
    </lineage>
</organism>
<protein>
    <recommendedName>
        <fullName evidence="3">Cell division protein FtsL</fullName>
    </recommendedName>
</protein>
<keyword evidence="1" id="KW-0175">Coiled coil</keyword>
<sequence length="127" mass="14023">MIRGLNVILLLTSIFALVGVYAIKYGSEDIARQKNELTRTVSQQQRQLSGLRADWAYYNQPSYIAPLVKRHAAALGLETLKAEQFGAIADLPMRPEKANDAQMNELLKALDAGVDPIGDKLAELARQ</sequence>
<name>A0A3B0TJF8_9ZZZZ</name>
<dbReference type="EMBL" id="UOEO01000094">
    <property type="protein sequence ID" value="VAW18821.1"/>
    <property type="molecule type" value="Genomic_DNA"/>
</dbReference>
<reference evidence="2" key="1">
    <citation type="submission" date="2018-06" db="EMBL/GenBank/DDBJ databases">
        <authorList>
            <person name="Zhirakovskaya E."/>
        </authorList>
    </citation>
    <scope>NUCLEOTIDE SEQUENCE</scope>
</reference>
<dbReference type="AlphaFoldDB" id="A0A3B0TJF8"/>
<evidence type="ECO:0000256" key="1">
    <source>
        <dbReference type="SAM" id="Coils"/>
    </source>
</evidence>
<feature type="coiled-coil region" evidence="1">
    <location>
        <begin position="27"/>
        <end position="54"/>
    </location>
</feature>
<evidence type="ECO:0000313" key="2">
    <source>
        <dbReference type="EMBL" id="VAW18821.1"/>
    </source>
</evidence>
<evidence type="ECO:0008006" key="3">
    <source>
        <dbReference type="Google" id="ProtNLM"/>
    </source>
</evidence>
<accession>A0A3B0TJF8</accession>
<proteinExistence type="predicted"/>